<proteinExistence type="predicted"/>
<dbReference type="CDD" id="cd20071">
    <property type="entry name" value="SET_SMYD"/>
    <property type="match status" value="1"/>
</dbReference>
<dbReference type="InterPro" id="IPR001214">
    <property type="entry name" value="SET_dom"/>
</dbReference>
<comment type="caution">
    <text evidence="2">The sequence shown here is derived from an EMBL/GenBank/DDBJ whole genome shotgun (WGS) entry which is preliminary data.</text>
</comment>
<organism evidence="2 3">
    <name type="scientific">Exophiala bonariae</name>
    <dbReference type="NCBI Taxonomy" id="1690606"/>
    <lineage>
        <taxon>Eukaryota</taxon>
        <taxon>Fungi</taxon>
        <taxon>Dikarya</taxon>
        <taxon>Ascomycota</taxon>
        <taxon>Pezizomycotina</taxon>
        <taxon>Eurotiomycetes</taxon>
        <taxon>Chaetothyriomycetidae</taxon>
        <taxon>Chaetothyriales</taxon>
        <taxon>Herpotrichiellaceae</taxon>
        <taxon>Exophiala</taxon>
    </lineage>
</organism>
<evidence type="ECO:0000259" key="1">
    <source>
        <dbReference type="PROSITE" id="PS50280"/>
    </source>
</evidence>
<dbReference type="Gene3D" id="2.170.270.10">
    <property type="entry name" value="SET domain"/>
    <property type="match status" value="1"/>
</dbReference>
<dbReference type="InterPro" id="IPR050869">
    <property type="entry name" value="H3K4_H4K5_MeTrfase"/>
</dbReference>
<dbReference type="PANTHER" id="PTHR12197:SF251">
    <property type="entry name" value="EG:BACR7C10.4 PROTEIN"/>
    <property type="match status" value="1"/>
</dbReference>
<protein>
    <recommendedName>
        <fullName evidence="1">SET domain-containing protein</fullName>
    </recommendedName>
</protein>
<dbReference type="AlphaFoldDB" id="A0AAV9N1R8"/>
<accession>A0AAV9N1R8</accession>
<dbReference type="Pfam" id="PF00856">
    <property type="entry name" value="SET"/>
    <property type="match status" value="1"/>
</dbReference>
<evidence type="ECO:0000313" key="2">
    <source>
        <dbReference type="EMBL" id="KAK5047897.1"/>
    </source>
</evidence>
<dbReference type="SUPFAM" id="SSF82199">
    <property type="entry name" value="SET domain"/>
    <property type="match status" value="1"/>
</dbReference>
<dbReference type="InterPro" id="IPR046341">
    <property type="entry name" value="SET_dom_sf"/>
</dbReference>
<reference evidence="2 3" key="1">
    <citation type="submission" date="2023-08" db="EMBL/GenBank/DDBJ databases">
        <title>Black Yeasts Isolated from many extreme environments.</title>
        <authorList>
            <person name="Coleine C."/>
            <person name="Stajich J.E."/>
            <person name="Selbmann L."/>
        </authorList>
    </citation>
    <scope>NUCLEOTIDE SEQUENCE [LARGE SCALE GENOMIC DNA]</scope>
    <source>
        <strain evidence="2 3">CCFEE 5792</strain>
    </source>
</reference>
<evidence type="ECO:0000313" key="3">
    <source>
        <dbReference type="Proteomes" id="UP001358417"/>
    </source>
</evidence>
<dbReference type="Proteomes" id="UP001358417">
    <property type="component" value="Unassembled WGS sequence"/>
</dbReference>
<keyword evidence="3" id="KW-1185">Reference proteome</keyword>
<gene>
    <name evidence="2" type="ORF">LTR84_006085</name>
</gene>
<sequence length="503" mass="56018">MALPLAQAIDDSNVHKKHSTDRGNGLFATHDLHVKSQVVFVARPLLMVLDTAQLRSHCDYCFKSPEDNSAAPETVETGTLKRCTGYSAIVNANGTLGLSTTSSSHEAGLLPSGEWDDLHTLEDHYEKILQAGGKKWQDLVLMSKKIQKDSGGKRGLEIILRLVCLIVVNSFTLTSPTFDPIGLIFHPKSALFNHACNPNAFVRFDISPKADSGDFPPYGSISVHTLRPVSKDEELTISYIDTTSPRFTRQQELKDRYFFDCSCDLCSQGSTPILDGYGLGDNAAGQQDPGRQQHLLKIQASAEQYLEWVKGTPGMEHEHVAGIKDAMRELADTHTWGLHRYPWPQLRKLFFLGLLGLGDFEAAFLQCAILLTRVYPITVAEKHHPLRLVETWTLFTMCRALLATRTSNGKGKDVEPLATLSCAALHELQGLLDIGGRVDGQFERLVDEALRSVQSQPYVWGIYEQRVQSSISAWAWLKQTVDDYLMEEEGLQVRELNNTNPVK</sequence>
<name>A0AAV9N1R8_9EURO</name>
<feature type="domain" description="SET" evidence="1">
    <location>
        <begin position="3"/>
        <end position="240"/>
    </location>
</feature>
<dbReference type="GO" id="GO:0005634">
    <property type="term" value="C:nucleus"/>
    <property type="evidence" value="ECO:0007669"/>
    <property type="project" value="TreeGrafter"/>
</dbReference>
<dbReference type="GeneID" id="89974258"/>
<dbReference type="PROSITE" id="PS50280">
    <property type="entry name" value="SET"/>
    <property type="match status" value="1"/>
</dbReference>
<dbReference type="PANTHER" id="PTHR12197">
    <property type="entry name" value="HISTONE-LYSINE N-METHYLTRANSFERASE SMYD"/>
    <property type="match status" value="1"/>
</dbReference>
<dbReference type="EMBL" id="JAVRRD010000023">
    <property type="protein sequence ID" value="KAK5047897.1"/>
    <property type="molecule type" value="Genomic_DNA"/>
</dbReference>
<dbReference type="RefSeq" id="XP_064703403.1">
    <property type="nucleotide sequence ID" value="XM_064849648.1"/>
</dbReference>